<sequence>MSVRMFKPTTLAYAYSFTTLQEAILEAIKKKKNKPSWIRNVNRFGREGYYGNTSKPAVLPLPASNNGLRINLHKSKLMGIAVENSLVDFVANNIGCMTLNVPFSYLRVNIGGHMSRIKLTLLKYVLGSTPIYYMSLFKAPIHVFKKLDTIHSHFFNGVDPNVRKMMFVKWDNVLASKEKGGLGVSSFYALNRALIFKWIWRFRTQGSSLLSRTIKAIHGKDGKIGYHINSSFPSNWIDIMRMLPTFINKRYWIFLAPLKKRLYALEPDKRITVVEKMVHPSLGTSFRHNPRGGIEQVQMIGGCGSLALSLSSKHEDAFGSVLIHNLADGLNFRNSIYLWSYYSSMPVVL</sequence>
<dbReference type="Proteomes" id="UP001151760">
    <property type="component" value="Unassembled WGS sequence"/>
</dbReference>
<reference evidence="1" key="2">
    <citation type="submission" date="2022-01" db="EMBL/GenBank/DDBJ databases">
        <authorList>
            <person name="Yamashiro T."/>
            <person name="Shiraishi A."/>
            <person name="Satake H."/>
            <person name="Nakayama K."/>
        </authorList>
    </citation>
    <scope>NUCLEOTIDE SEQUENCE</scope>
</reference>
<evidence type="ECO:0000313" key="2">
    <source>
        <dbReference type="Proteomes" id="UP001151760"/>
    </source>
</evidence>
<dbReference type="PANTHER" id="PTHR33116:SF78">
    <property type="entry name" value="OS12G0587133 PROTEIN"/>
    <property type="match status" value="1"/>
</dbReference>
<proteinExistence type="predicted"/>
<gene>
    <name evidence="1" type="ORF">Tco_0771638</name>
</gene>
<evidence type="ECO:0000313" key="1">
    <source>
        <dbReference type="EMBL" id="GJS89002.1"/>
    </source>
</evidence>
<dbReference type="EMBL" id="BQNB010011316">
    <property type="protein sequence ID" value="GJS89002.1"/>
    <property type="molecule type" value="Genomic_DNA"/>
</dbReference>
<name>A0ABQ4ZIH6_9ASTR</name>
<evidence type="ECO:0008006" key="3">
    <source>
        <dbReference type="Google" id="ProtNLM"/>
    </source>
</evidence>
<reference evidence="1" key="1">
    <citation type="journal article" date="2022" name="Int. J. Mol. Sci.">
        <title>Draft Genome of Tanacetum Coccineum: Genomic Comparison of Closely Related Tanacetum-Family Plants.</title>
        <authorList>
            <person name="Yamashiro T."/>
            <person name="Shiraishi A."/>
            <person name="Nakayama K."/>
            <person name="Satake H."/>
        </authorList>
    </citation>
    <scope>NUCLEOTIDE SEQUENCE</scope>
</reference>
<organism evidence="1 2">
    <name type="scientific">Tanacetum coccineum</name>
    <dbReference type="NCBI Taxonomy" id="301880"/>
    <lineage>
        <taxon>Eukaryota</taxon>
        <taxon>Viridiplantae</taxon>
        <taxon>Streptophyta</taxon>
        <taxon>Embryophyta</taxon>
        <taxon>Tracheophyta</taxon>
        <taxon>Spermatophyta</taxon>
        <taxon>Magnoliopsida</taxon>
        <taxon>eudicotyledons</taxon>
        <taxon>Gunneridae</taxon>
        <taxon>Pentapetalae</taxon>
        <taxon>asterids</taxon>
        <taxon>campanulids</taxon>
        <taxon>Asterales</taxon>
        <taxon>Asteraceae</taxon>
        <taxon>Asteroideae</taxon>
        <taxon>Anthemideae</taxon>
        <taxon>Anthemidinae</taxon>
        <taxon>Tanacetum</taxon>
    </lineage>
</organism>
<dbReference type="PANTHER" id="PTHR33116">
    <property type="entry name" value="REVERSE TRANSCRIPTASE ZINC-BINDING DOMAIN-CONTAINING PROTEIN-RELATED-RELATED"/>
    <property type="match status" value="1"/>
</dbReference>
<comment type="caution">
    <text evidence="1">The sequence shown here is derived from an EMBL/GenBank/DDBJ whole genome shotgun (WGS) entry which is preliminary data.</text>
</comment>
<protein>
    <recommendedName>
        <fullName evidence="3">RNA-directed DNA polymerase, eukaryota, reverse transcriptase zinc-binding domain protein</fullName>
    </recommendedName>
</protein>
<keyword evidence="2" id="KW-1185">Reference proteome</keyword>
<accession>A0ABQ4ZIH6</accession>